<comment type="caution">
    <text evidence="1">The sequence shown here is derived from an EMBL/GenBank/DDBJ whole genome shotgun (WGS) entry which is preliminary data.</text>
</comment>
<name>A0A7W9ILL9_9ACTN</name>
<proteinExistence type="predicted"/>
<dbReference type="RefSeq" id="WP_184539865.1">
    <property type="nucleotide sequence ID" value="NZ_JACHMP010000001.1"/>
</dbReference>
<protein>
    <recommendedName>
        <fullName evidence="3">Transposase</fullName>
    </recommendedName>
</protein>
<keyword evidence="2" id="KW-1185">Reference proteome</keyword>
<gene>
    <name evidence="1" type="ORF">F4562_006055</name>
</gene>
<accession>A0A7W9ILL9</accession>
<evidence type="ECO:0008006" key="3">
    <source>
        <dbReference type="Google" id="ProtNLM"/>
    </source>
</evidence>
<organism evidence="1 2">
    <name type="scientific">Streptosporangium becharense</name>
    <dbReference type="NCBI Taxonomy" id="1816182"/>
    <lineage>
        <taxon>Bacteria</taxon>
        <taxon>Bacillati</taxon>
        <taxon>Actinomycetota</taxon>
        <taxon>Actinomycetes</taxon>
        <taxon>Streptosporangiales</taxon>
        <taxon>Streptosporangiaceae</taxon>
        <taxon>Streptosporangium</taxon>
    </lineage>
</organism>
<dbReference type="EMBL" id="JACHMP010000001">
    <property type="protein sequence ID" value="MBB5822993.1"/>
    <property type="molecule type" value="Genomic_DNA"/>
</dbReference>
<reference evidence="1 2" key="1">
    <citation type="submission" date="2020-08" db="EMBL/GenBank/DDBJ databases">
        <title>Sequencing the genomes of 1000 actinobacteria strains.</title>
        <authorList>
            <person name="Klenk H.-P."/>
        </authorList>
    </citation>
    <scope>NUCLEOTIDE SEQUENCE [LARGE SCALE GENOMIC DNA]</scope>
    <source>
        <strain evidence="1 2">DSM 46887</strain>
    </source>
</reference>
<dbReference type="Proteomes" id="UP000540685">
    <property type="component" value="Unassembled WGS sequence"/>
</dbReference>
<evidence type="ECO:0000313" key="2">
    <source>
        <dbReference type="Proteomes" id="UP000540685"/>
    </source>
</evidence>
<sequence length="57" mass="6295">MGIWRGPEGIEVEAVVMADLLCLRITRRVGGLRFLVAYCTDVREVGEHVDLAELVPA</sequence>
<evidence type="ECO:0000313" key="1">
    <source>
        <dbReference type="EMBL" id="MBB5822993.1"/>
    </source>
</evidence>
<dbReference type="AlphaFoldDB" id="A0A7W9ILL9"/>